<evidence type="ECO:0000313" key="8">
    <source>
        <dbReference type="EMBL" id="GFK94565.1"/>
    </source>
</evidence>
<sequence length="173" mass="19235">MTVSKIDLLNKKFARCMRGYCPDEVDLAMHDAAEALGQAADENRRLLERLAALEREAAQVPAPPPVRAMVCPPTDIQGALDTGRRIVGEINENARREAQRILEEARSEGARIVASANLAKARVIEEIAEMRGQREAFEQEMRHLLEGHFRLLESAEAARHSESGDFTFAEGQD</sequence>
<keyword evidence="3" id="KW-0963">Cytoplasm</keyword>
<comment type="similarity">
    <text evidence="2">Belongs to the DivIVA family.</text>
</comment>
<comment type="caution">
    <text evidence="8">The sequence shown here is derived from an EMBL/GenBank/DDBJ whole genome shotgun (WGS) entry which is preliminary data.</text>
</comment>
<dbReference type="InterPro" id="IPR007793">
    <property type="entry name" value="DivIVA_fam"/>
</dbReference>
<dbReference type="GO" id="GO:0005737">
    <property type="term" value="C:cytoplasm"/>
    <property type="evidence" value="ECO:0007669"/>
    <property type="project" value="UniProtKB-SubCell"/>
</dbReference>
<feature type="coiled-coil region" evidence="7">
    <location>
        <begin position="91"/>
        <end position="140"/>
    </location>
</feature>
<gene>
    <name evidence="8" type="primary">divIVA</name>
    <name evidence="8" type="ORF">NNJEOMEG_02412</name>
</gene>
<reference evidence="8 9" key="2">
    <citation type="submission" date="2020-05" db="EMBL/GenBank/DDBJ databases">
        <title>Draft genome sequence of Desulfovibrio sp. strainFSS-1.</title>
        <authorList>
            <person name="Shimoshige H."/>
            <person name="Kobayashi H."/>
            <person name="Maekawa T."/>
        </authorList>
    </citation>
    <scope>NUCLEOTIDE SEQUENCE [LARGE SCALE GENOMIC DNA]</scope>
    <source>
        <strain evidence="8 9">SIID29052-01</strain>
    </source>
</reference>
<organism evidence="8 9">
    <name type="scientific">Fundidesulfovibrio magnetotacticus</name>
    <dbReference type="NCBI Taxonomy" id="2730080"/>
    <lineage>
        <taxon>Bacteria</taxon>
        <taxon>Pseudomonadati</taxon>
        <taxon>Thermodesulfobacteriota</taxon>
        <taxon>Desulfovibrionia</taxon>
        <taxon>Desulfovibrionales</taxon>
        <taxon>Desulfovibrionaceae</taxon>
        <taxon>Fundidesulfovibrio</taxon>
    </lineage>
</organism>
<dbReference type="RefSeq" id="WP_173084762.1">
    <property type="nucleotide sequence ID" value="NZ_BLTE01000010.1"/>
</dbReference>
<evidence type="ECO:0000256" key="3">
    <source>
        <dbReference type="ARBA" id="ARBA00022490"/>
    </source>
</evidence>
<dbReference type="Proteomes" id="UP000494245">
    <property type="component" value="Unassembled WGS sequence"/>
</dbReference>
<dbReference type="AlphaFoldDB" id="A0A6V8M291"/>
<evidence type="ECO:0000256" key="7">
    <source>
        <dbReference type="SAM" id="Coils"/>
    </source>
</evidence>
<evidence type="ECO:0000313" key="9">
    <source>
        <dbReference type="Proteomes" id="UP000494245"/>
    </source>
</evidence>
<dbReference type="Gene3D" id="6.10.250.660">
    <property type="match status" value="1"/>
</dbReference>
<evidence type="ECO:0000256" key="6">
    <source>
        <dbReference type="ARBA" id="ARBA00023306"/>
    </source>
</evidence>
<evidence type="ECO:0000256" key="2">
    <source>
        <dbReference type="ARBA" id="ARBA00009008"/>
    </source>
</evidence>
<keyword evidence="4 8" id="KW-0132">Cell division</keyword>
<protein>
    <submittedName>
        <fullName evidence="8">Cell division protein DivIVA</fullName>
    </submittedName>
</protein>
<keyword evidence="6" id="KW-0131">Cell cycle</keyword>
<reference evidence="8 9" key="1">
    <citation type="submission" date="2020-04" db="EMBL/GenBank/DDBJ databases">
        <authorList>
            <consortium name="Desulfovibrio sp. FSS-1 genome sequencing consortium"/>
            <person name="Shimoshige H."/>
            <person name="Kobayashi H."/>
            <person name="Maekawa T."/>
        </authorList>
    </citation>
    <scope>NUCLEOTIDE SEQUENCE [LARGE SCALE GENOMIC DNA]</scope>
    <source>
        <strain evidence="8 9">SIID29052-01</strain>
    </source>
</reference>
<comment type="subcellular location">
    <subcellularLocation>
        <location evidence="1">Cytoplasm</location>
    </subcellularLocation>
</comment>
<dbReference type="EMBL" id="BLTE01000010">
    <property type="protein sequence ID" value="GFK94565.1"/>
    <property type="molecule type" value="Genomic_DNA"/>
</dbReference>
<keyword evidence="9" id="KW-1185">Reference proteome</keyword>
<dbReference type="PANTHER" id="PTHR35794:SF2">
    <property type="entry name" value="CELL DIVISION PROTEIN DIVIVA"/>
    <property type="match status" value="1"/>
</dbReference>
<dbReference type="InterPro" id="IPR019933">
    <property type="entry name" value="DivIVA_domain"/>
</dbReference>
<keyword evidence="5 7" id="KW-0175">Coiled coil</keyword>
<dbReference type="Pfam" id="PF05103">
    <property type="entry name" value="DivIVA"/>
    <property type="match status" value="1"/>
</dbReference>
<proteinExistence type="inferred from homology"/>
<name>A0A6V8M291_9BACT</name>
<evidence type="ECO:0000256" key="4">
    <source>
        <dbReference type="ARBA" id="ARBA00022618"/>
    </source>
</evidence>
<dbReference type="PANTHER" id="PTHR35794">
    <property type="entry name" value="CELL DIVISION PROTEIN DIVIVA"/>
    <property type="match status" value="1"/>
</dbReference>
<dbReference type="NCBIfam" id="TIGR03544">
    <property type="entry name" value="DivI1A_domain"/>
    <property type="match status" value="1"/>
</dbReference>
<accession>A0A6V8M291</accession>
<evidence type="ECO:0000256" key="1">
    <source>
        <dbReference type="ARBA" id="ARBA00004496"/>
    </source>
</evidence>
<evidence type="ECO:0000256" key="5">
    <source>
        <dbReference type="ARBA" id="ARBA00023054"/>
    </source>
</evidence>
<dbReference type="GO" id="GO:0051301">
    <property type="term" value="P:cell division"/>
    <property type="evidence" value="ECO:0007669"/>
    <property type="project" value="UniProtKB-KW"/>
</dbReference>